<comment type="caution">
    <text evidence="3">The sequence shown here is derived from an EMBL/GenBank/DDBJ whole genome shotgun (WGS) entry which is preliminary data.</text>
</comment>
<reference evidence="4" key="1">
    <citation type="journal article" date="2019" name="Int. J. Syst. Evol. Microbiol.">
        <title>The Global Catalogue of Microorganisms (GCM) 10K type strain sequencing project: providing services to taxonomists for standard genome sequencing and annotation.</title>
        <authorList>
            <consortium name="The Broad Institute Genomics Platform"/>
            <consortium name="The Broad Institute Genome Sequencing Center for Infectious Disease"/>
            <person name="Wu L."/>
            <person name="Ma J."/>
        </authorList>
    </citation>
    <scope>NUCLEOTIDE SEQUENCE [LARGE SCALE GENOMIC DNA]</scope>
    <source>
        <strain evidence="4">CGMCC 1.3685</strain>
    </source>
</reference>
<dbReference type="RefSeq" id="WP_229676931.1">
    <property type="nucleotide sequence ID" value="NZ_BMKX01000001.1"/>
</dbReference>
<sequence>MKRALSLIFGIFVLAILALPLLDPLTRARLFTGIIFGGGLKLALAVVGILLILIGLGTKKWLLKLGVVIALLAIPVAFASHWSSQVALRDSVKEVSPEEELLPQTGLRAPYLVAERQASSNSSGTVGDISATTYLAGDNSYSTLVERRGIFRPGYETAIVQKLALTGQAKGERCDFSPEANKRMDGIFGNSLTRAIASIDSGLIAKKDDVWAYCDNGSPQIVVPVTKLSNWLAPYDVPAGVVIYDGKTDALEYKKDVATGQLPGPAISISQSRRVNKSLETLNGNWWTTRILKSTGITDEPKDEDDTNLDSHSNFSLSYGEQHYGFFSPFTSRASSRTIDQVAVLDSSQVSAGSNANVTLHTLKTPRQSNAATADKIKADYSSLSDWATGMTVMEIVPGGEGVWHASIGQKQNVNYRVQLNADGSSCLLSAAGEKLRCSSDAGQNSGSEQEGKQSGDLLDPSTLSNDELKSLHEAIVKELHRRIPAQ</sequence>
<protein>
    <submittedName>
        <fullName evidence="3">Uncharacterized protein</fullName>
    </submittedName>
</protein>
<evidence type="ECO:0000313" key="4">
    <source>
        <dbReference type="Proteomes" id="UP000606115"/>
    </source>
</evidence>
<organism evidence="3 4">
    <name type="scientific">Glutamicibacter ardleyensis</name>
    <dbReference type="NCBI Taxonomy" id="225894"/>
    <lineage>
        <taxon>Bacteria</taxon>
        <taxon>Bacillati</taxon>
        <taxon>Actinomycetota</taxon>
        <taxon>Actinomycetes</taxon>
        <taxon>Micrococcales</taxon>
        <taxon>Micrococcaceae</taxon>
        <taxon>Glutamicibacter</taxon>
    </lineage>
</organism>
<feature type="transmembrane region" description="Helical" evidence="2">
    <location>
        <begin position="34"/>
        <end position="54"/>
    </location>
</feature>
<feature type="transmembrane region" description="Helical" evidence="2">
    <location>
        <begin position="61"/>
        <end position="82"/>
    </location>
</feature>
<evidence type="ECO:0000256" key="1">
    <source>
        <dbReference type="SAM" id="MobiDB-lite"/>
    </source>
</evidence>
<gene>
    <name evidence="3" type="ORF">GCM10007173_02060</name>
</gene>
<dbReference type="EMBL" id="BMKX01000001">
    <property type="protein sequence ID" value="GGJ47101.1"/>
    <property type="molecule type" value="Genomic_DNA"/>
</dbReference>
<dbReference type="GeneID" id="303302623"/>
<accession>A0ABQ2D9W3</accession>
<keyword evidence="2" id="KW-1133">Transmembrane helix</keyword>
<name>A0ABQ2D9W3_9MICC</name>
<proteinExistence type="predicted"/>
<evidence type="ECO:0000256" key="2">
    <source>
        <dbReference type="SAM" id="Phobius"/>
    </source>
</evidence>
<dbReference type="Proteomes" id="UP000606115">
    <property type="component" value="Unassembled WGS sequence"/>
</dbReference>
<keyword evidence="2" id="KW-0472">Membrane</keyword>
<keyword evidence="4" id="KW-1185">Reference proteome</keyword>
<evidence type="ECO:0000313" key="3">
    <source>
        <dbReference type="EMBL" id="GGJ47101.1"/>
    </source>
</evidence>
<keyword evidence="2" id="KW-0812">Transmembrane</keyword>
<feature type="region of interest" description="Disordered" evidence="1">
    <location>
        <begin position="440"/>
        <end position="465"/>
    </location>
</feature>